<dbReference type="InterPro" id="IPR003891">
    <property type="entry name" value="Initiation_fac_eIF4g_MI"/>
</dbReference>
<dbReference type="PROSITE" id="PS51366">
    <property type="entry name" value="MI"/>
    <property type="match status" value="1"/>
</dbReference>
<dbReference type="InterPro" id="IPR003890">
    <property type="entry name" value="MIF4G-like_typ-3"/>
</dbReference>
<evidence type="ECO:0000256" key="3">
    <source>
        <dbReference type="ARBA" id="ARBA00022917"/>
    </source>
</evidence>
<evidence type="ECO:0000256" key="4">
    <source>
        <dbReference type="SAM" id="MobiDB-lite"/>
    </source>
</evidence>
<protein>
    <recommendedName>
        <fullName evidence="5">MI domain-containing protein</fullName>
    </recommendedName>
</protein>
<feature type="compositionally biased region" description="Basic and acidic residues" evidence="4">
    <location>
        <begin position="31"/>
        <end position="43"/>
    </location>
</feature>
<evidence type="ECO:0000313" key="7">
    <source>
        <dbReference type="Proteomes" id="UP001530293"/>
    </source>
</evidence>
<dbReference type="EMBL" id="JALLBG020000148">
    <property type="protein sequence ID" value="KAL3761651.1"/>
    <property type="molecule type" value="Genomic_DNA"/>
</dbReference>
<dbReference type="PANTHER" id="PTHR23253:SF9">
    <property type="entry name" value="EUKARYOTIC TRANSLATION INITIATION FACTOR 4 GAMMA 2"/>
    <property type="match status" value="1"/>
</dbReference>
<gene>
    <name evidence="6" type="ORF">ACHAWU_000138</name>
</gene>
<feature type="region of interest" description="Disordered" evidence="4">
    <location>
        <begin position="16"/>
        <end position="43"/>
    </location>
</feature>
<dbReference type="AlphaFoldDB" id="A0ABD3MFT1"/>
<keyword evidence="3" id="KW-0648">Protein biosynthesis</keyword>
<proteinExistence type="inferred from homology"/>
<accession>A0ABD3MFT1</accession>
<dbReference type="Pfam" id="PF02854">
    <property type="entry name" value="MIF4G"/>
    <property type="match status" value="1"/>
</dbReference>
<keyword evidence="7" id="KW-1185">Reference proteome</keyword>
<reference evidence="6 7" key="1">
    <citation type="submission" date="2024-10" db="EMBL/GenBank/DDBJ databases">
        <title>Updated reference genomes for cyclostephanoid diatoms.</title>
        <authorList>
            <person name="Roberts W.R."/>
            <person name="Alverson A.J."/>
        </authorList>
    </citation>
    <scope>NUCLEOTIDE SEQUENCE [LARGE SCALE GENOMIC DNA]</scope>
    <source>
        <strain evidence="6 7">AJA232-27</strain>
    </source>
</reference>
<sequence>MQLYCGKNFGIGTDDGGGGGGQGEECGGGSDEERAYPCPSEHPELHEAHPVTLSKCSSDLATVSVERQVRSLLNKLSKKKFNKLSAQICDILLLNNEVHIMVATMVHEKAISEPLFSDVYARLCNKLCSGEVIEIFETDENPMAVPGTESDSTRVSYRRINKVNTTDAEILGPFDNDHQCIDAVFSDEDIEPKTRGDMKLSLHRLIIQRRKFIKIMHSSLDGKYYTVSSPISKRLLEVLTGELEAQINLTKIQMSLLKRELQNRCEGKFKECDIYTEWKSDKMDNDNTSLTGEKMTRNEEVFAMRRMQIKQKMLGNIKFIGELYKLGVLSEGVVHFFTHHLLKLHDDPAGGLRSQVGKGCEMHEEDHEAVVSFKTIGKKIDNNFKLKPHMAFCFKKIQQLSEDTTLDSRLKFAYLDLMNIMCDSGGCCGCSGAAKSSDQLKLRAASVRQEWLHDPNVEELLMSVDEVIKSPDSGKTIVRINIEFAAVDCKASDLWPILDMIAMLYYNNRVSESDITTAIGDVVALVDSFECDNPQIYECLCEMFSAFACFDSLTFEWLCECASRVNNEMCQTKVIDAALKSDRLFSGKIAKRTCLTDKGEMSPLDKSAVYCCDIPQVQEDVQMMILLGTYSPRQSFS</sequence>
<evidence type="ECO:0000256" key="1">
    <source>
        <dbReference type="ARBA" id="ARBA00005775"/>
    </source>
</evidence>
<dbReference type="InterPro" id="IPR016024">
    <property type="entry name" value="ARM-type_fold"/>
</dbReference>
<evidence type="ECO:0000256" key="2">
    <source>
        <dbReference type="ARBA" id="ARBA00022540"/>
    </source>
</evidence>
<dbReference type="Proteomes" id="UP001530293">
    <property type="component" value="Unassembled WGS sequence"/>
</dbReference>
<dbReference type="GO" id="GO:0003743">
    <property type="term" value="F:translation initiation factor activity"/>
    <property type="evidence" value="ECO:0007669"/>
    <property type="project" value="UniProtKB-KW"/>
</dbReference>
<feature type="domain" description="MI" evidence="5">
    <location>
        <begin position="439"/>
        <end position="563"/>
    </location>
</feature>
<evidence type="ECO:0000313" key="6">
    <source>
        <dbReference type="EMBL" id="KAL3761651.1"/>
    </source>
</evidence>
<evidence type="ECO:0000259" key="5">
    <source>
        <dbReference type="PROSITE" id="PS51366"/>
    </source>
</evidence>
<dbReference type="PANTHER" id="PTHR23253">
    <property type="entry name" value="EUKARYOTIC TRANSLATION INITIATION FACTOR 4 GAMMA"/>
    <property type="match status" value="1"/>
</dbReference>
<name>A0ABD3MFT1_9STRA</name>
<comment type="similarity">
    <text evidence="1">Belongs to the eukaryotic initiation factor 4G family.</text>
</comment>
<comment type="caution">
    <text evidence="6">The sequence shown here is derived from an EMBL/GenBank/DDBJ whole genome shotgun (WGS) entry which is preliminary data.</text>
</comment>
<dbReference type="Gene3D" id="1.25.40.180">
    <property type="match status" value="3"/>
</dbReference>
<feature type="compositionally biased region" description="Gly residues" evidence="4">
    <location>
        <begin position="16"/>
        <end position="29"/>
    </location>
</feature>
<dbReference type="SUPFAM" id="SSF48371">
    <property type="entry name" value="ARM repeat"/>
    <property type="match status" value="3"/>
</dbReference>
<organism evidence="6 7">
    <name type="scientific">Discostella pseudostelligera</name>
    <dbReference type="NCBI Taxonomy" id="259834"/>
    <lineage>
        <taxon>Eukaryota</taxon>
        <taxon>Sar</taxon>
        <taxon>Stramenopiles</taxon>
        <taxon>Ochrophyta</taxon>
        <taxon>Bacillariophyta</taxon>
        <taxon>Coscinodiscophyceae</taxon>
        <taxon>Thalassiosirophycidae</taxon>
        <taxon>Stephanodiscales</taxon>
        <taxon>Stephanodiscaceae</taxon>
        <taxon>Discostella</taxon>
    </lineage>
</organism>
<keyword evidence="2" id="KW-0396">Initiation factor</keyword>